<dbReference type="EMBL" id="AFAR01000290">
    <property type="protein sequence ID" value="EGF24417.1"/>
    <property type="molecule type" value="Genomic_DNA"/>
</dbReference>
<accession>F2B0Z0</accession>
<proteinExistence type="predicted"/>
<comment type="caution">
    <text evidence="1">The sequence shown here is derived from an EMBL/GenBank/DDBJ whole genome shotgun (WGS) entry which is preliminary data.</text>
</comment>
<gene>
    <name evidence="1" type="ORF">RBWH47_05708</name>
</gene>
<evidence type="ECO:0000313" key="1">
    <source>
        <dbReference type="EMBL" id="EGF24417.1"/>
    </source>
</evidence>
<name>F2B0Z0_RHOBT</name>
<dbReference type="Proteomes" id="UP000006222">
    <property type="component" value="Unassembled WGS sequence"/>
</dbReference>
<protein>
    <submittedName>
        <fullName evidence="1">Uncharacterized protein</fullName>
    </submittedName>
</protein>
<dbReference type="AlphaFoldDB" id="F2B0Z0"/>
<organism evidence="1 2">
    <name type="scientific">Rhodopirellula baltica WH47</name>
    <dbReference type="NCBI Taxonomy" id="991778"/>
    <lineage>
        <taxon>Bacteria</taxon>
        <taxon>Pseudomonadati</taxon>
        <taxon>Planctomycetota</taxon>
        <taxon>Planctomycetia</taxon>
        <taxon>Pirellulales</taxon>
        <taxon>Pirellulaceae</taxon>
        <taxon>Rhodopirellula</taxon>
    </lineage>
</organism>
<dbReference type="PATRIC" id="fig|991778.3.peg.5989"/>
<sequence>MGHEMNEWKAGTARENSQFHKSCFSGSRMQWIFVRRDALV</sequence>
<evidence type="ECO:0000313" key="2">
    <source>
        <dbReference type="Proteomes" id="UP000006222"/>
    </source>
</evidence>
<reference evidence="1 2" key="1">
    <citation type="journal article" date="2013" name="Mar. Genomics">
        <title>Expression of sulfatases in Rhodopirellula baltica and the diversity of sulfatases in the genus Rhodopirellula.</title>
        <authorList>
            <person name="Wegner C.E."/>
            <person name="Richter-Heitmann T."/>
            <person name="Klindworth A."/>
            <person name="Klockow C."/>
            <person name="Richter M."/>
            <person name="Achstetter T."/>
            <person name="Glockner F.O."/>
            <person name="Harder J."/>
        </authorList>
    </citation>
    <scope>NUCLEOTIDE SEQUENCE [LARGE SCALE GENOMIC DNA]</scope>
    <source>
        <strain evidence="1 2">WH47</strain>
    </source>
</reference>